<dbReference type="InterPro" id="IPR036259">
    <property type="entry name" value="MFS_trans_sf"/>
</dbReference>
<evidence type="ECO:0000256" key="2">
    <source>
        <dbReference type="ARBA" id="ARBA00010992"/>
    </source>
</evidence>
<keyword evidence="12" id="KW-1185">Reference proteome</keyword>
<dbReference type="InterPro" id="IPR047984">
    <property type="entry name" value="XylE-like"/>
</dbReference>
<dbReference type="Gene3D" id="1.20.1250.20">
    <property type="entry name" value="MFS general substrate transporter like domains"/>
    <property type="match status" value="2"/>
</dbReference>
<evidence type="ECO:0000313" key="11">
    <source>
        <dbReference type="EMBL" id="WPC76218.1"/>
    </source>
</evidence>
<feature type="transmembrane region" description="Helical" evidence="9">
    <location>
        <begin position="120"/>
        <end position="142"/>
    </location>
</feature>
<feature type="transmembrane region" description="Helical" evidence="9">
    <location>
        <begin position="436"/>
        <end position="456"/>
    </location>
</feature>
<evidence type="ECO:0000256" key="3">
    <source>
        <dbReference type="ARBA" id="ARBA00022448"/>
    </source>
</evidence>
<gene>
    <name evidence="11" type="ORF">R8Z52_16960</name>
</gene>
<dbReference type="NCBIfam" id="TIGR00879">
    <property type="entry name" value="SP"/>
    <property type="match status" value="1"/>
</dbReference>
<evidence type="ECO:0000256" key="8">
    <source>
        <dbReference type="RuleBase" id="RU003346"/>
    </source>
</evidence>
<dbReference type="EMBL" id="CP138204">
    <property type="protein sequence ID" value="WPC76218.1"/>
    <property type="molecule type" value="Genomic_DNA"/>
</dbReference>
<dbReference type="PROSITE" id="PS50850">
    <property type="entry name" value="MFS"/>
    <property type="match status" value="1"/>
</dbReference>
<evidence type="ECO:0000259" key="10">
    <source>
        <dbReference type="PROSITE" id="PS50850"/>
    </source>
</evidence>
<dbReference type="PROSITE" id="PS00216">
    <property type="entry name" value="SUGAR_TRANSPORT_1"/>
    <property type="match status" value="2"/>
</dbReference>
<dbReference type="InterPro" id="IPR020846">
    <property type="entry name" value="MFS_dom"/>
</dbReference>
<evidence type="ECO:0000256" key="5">
    <source>
        <dbReference type="ARBA" id="ARBA00022692"/>
    </source>
</evidence>
<dbReference type="PRINTS" id="PR00171">
    <property type="entry name" value="SUGRTRNSPORT"/>
</dbReference>
<dbReference type="InterPro" id="IPR005828">
    <property type="entry name" value="MFS_sugar_transport-like"/>
</dbReference>
<proteinExistence type="inferred from homology"/>
<feature type="transmembrane region" description="Helical" evidence="9">
    <location>
        <begin position="280"/>
        <end position="300"/>
    </location>
</feature>
<dbReference type="InterPro" id="IPR003663">
    <property type="entry name" value="Sugar/inositol_transpt"/>
</dbReference>
<feature type="transmembrane region" description="Helical" evidence="9">
    <location>
        <begin position="154"/>
        <end position="177"/>
    </location>
</feature>
<keyword evidence="3 8" id="KW-0813">Transport</keyword>
<dbReference type="InterPro" id="IPR005829">
    <property type="entry name" value="Sugar_transporter_CS"/>
</dbReference>
<organism evidence="11 12">
    <name type="scientific">Vibrio porteresiae DSM 19223</name>
    <dbReference type="NCBI Taxonomy" id="1123496"/>
    <lineage>
        <taxon>Bacteria</taxon>
        <taxon>Pseudomonadati</taxon>
        <taxon>Pseudomonadota</taxon>
        <taxon>Gammaproteobacteria</taxon>
        <taxon>Vibrionales</taxon>
        <taxon>Vibrionaceae</taxon>
        <taxon>Vibrio</taxon>
    </lineage>
</organism>
<dbReference type="Pfam" id="PF00083">
    <property type="entry name" value="Sugar_tr"/>
    <property type="match status" value="1"/>
</dbReference>
<feature type="transmembrane region" description="Helical" evidence="9">
    <location>
        <begin position="97"/>
        <end position="114"/>
    </location>
</feature>
<sequence length="487" mass="52717">MFLNNKNTLQGITMSETNEQLKMRNIWLISLVAACGGLLFGYDWVVIGGAKPFYEAYFHVTNASLSGWAMSSALLGCMLGAFITGTVSDKYGRKRPLILAAILFVISALGTAVAESFNAFVIYRIIGGVGIGLASALSPMYIAEIAPAEKRGKFVSINQLTIVIGVLAAQIINLMIAEPVATEATQADILLTWNGQVGWRYMFGAELVPALAFLLLLFFVPESPRWLVKAGMTGKAKETLRRIGSENYVNRTVAEIESTLSNETRSLPFSALLKPDVKPILVIGVVLAAFQQWSGINVIFNYAQEIFASAGFDINDTLKSIVATGLINLLFTVLAIPFVDRIGRRKLMIIGSLGLTIIYGFMSAAYAYGLLGLPVLLLVLISISIYALTLAPVTWVLLSEIFPNKVRGAAMSISTLALWVACFALTYTFPILNSQLGASGSFLLYGIICALGFLFIHSKVPETKGRSLEELEKELVPQATVGKKVNV</sequence>
<protein>
    <submittedName>
        <fullName evidence="11">Sugar porter family MFS transporter</fullName>
    </submittedName>
</protein>
<feature type="transmembrane region" description="Helical" evidence="9">
    <location>
        <begin position="26"/>
        <end position="45"/>
    </location>
</feature>
<feature type="transmembrane region" description="Helical" evidence="9">
    <location>
        <begin position="197"/>
        <end position="220"/>
    </location>
</feature>
<evidence type="ECO:0000256" key="9">
    <source>
        <dbReference type="SAM" id="Phobius"/>
    </source>
</evidence>
<dbReference type="InterPro" id="IPR050814">
    <property type="entry name" value="Myo-inositol_Transporter"/>
</dbReference>
<feature type="transmembrane region" description="Helical" evidence="9">
    <location>
        <begin position="410"/>
        <end position="430"/>
    </location>
</feature>
<evidence type="ECO:0000256" key="7">
    <source>
        <dbReference type="ARBA" id="ARBA00023136"/>
    </source>
</evidence>
<evidence type="ECO:0000256" key="1">
    <source>
        <dbReference type="ARBA" id="ARBA00004651"/>
    </source>
</evidence>
<keyword evidence="5 9" id="KW-0812">Transmembrane</keyword>
<dbReference type="CDD" id="cd17359">
    <property type="entry name" value="MFS_XylE_like"/>
    <property type="match status" value="1"/>
</dbReference>
<feature type="transmembrane region" description="Helical" evidence="9">
    <location>
        <begin position="65"/>
        <end position="85"/>
    </location>
</feature>
<keyword evidence="6 9" id="KW-1133">Transmembrane helix</keyword>
<keyword evidence="7 9" id="KW-0472">Membrane</keyword>
<dbReference type="RefSeq" id="WP_261896636.1">
    <property type="nucleotide sequence ID" value="NZ_AP024896.1"/>
</dbReference>
<feature type="transmembrane region" description="Helical" evidence="9">
    <location>
        <begin position="320"/>
        <end position="340"/>
    </location>
</feature>
<dbReference type="PANTHER" id="PTHR48020:SF12">
    <property type="entry name" value="PROTON MYO-INOSITOL COTRANSPORTER"/>
    <property type="match status" value="1"/>
</dbReference>
<keyword evidence="4" id="KW-1003">Cell membrane</keyword>
<evidence type="ECO:0000256" key="6">
    <source>
        <dbReference type="ARBA" id="ARBA00022989"/>
    </source>
</evidence>
<dbReference type="PROSITE" id="PS00217">
    <property type="entry name" value="SUGAR_TRANSPORT_2"/>
    <property type="match status" value="1"/>
</dbReference>
<evidence type="ECO:0000256" key="4">
    <source>
        <dbReference type="ARBA" id="ARBA00022475"/>
    </source>
</evidence>
<comment type="subcellular location">
    <subcellularLocation>
        <location evidence="1">Cell membrane</location>
        <topology evidence="1">Multi-pass membrane protein</topology>
    </subcellularLocation>
</comment>
<reference evidence="11 12" key="1">
    <citation type="submission" date="2023-11" db="EMBL/GenBank/DDBJ databases">
        <title>Plant-associative lifestyle of Vibrio porteresiae and its evolutionary dynamics.</title>
        <authorList>
            <person name="Rameshkumar N."/>
            <person name="Kirti K."/>
        </authorList>
    </citation>
    <scope>NUCLEOTIDE SEQUENCE [LARGE SCALE GENOMIC DNA]</scope>
    <source>
        <strain evidence="11 12">MSSRF30</strain>
    </source>
</reference>
<name>A0ABZ0QLD9_9VIBR</name>
<feature type="transmembrane region" description="Helical" evidence="9">
    <location>
        <begin position="375"/>
        <end position="398"/>
    </location>
</feature>
<dbReference type="PANTHER" id="PTHR48020">
    <property type="entry name" value="PROTON MYO-INOSITOL COTRANSPORTER"/>
    <property type="match status" value="1"/>
</dbReference>
<dbReference type="Proteomes" id="UP001304071">
    <property type="component" value="Chromosome 2"/>
</dbReference>
<dbReference type="PROSITE" id="PS51257">
    <property type="entry name" value="PROKAR_LIPOPROTEIN"/>
    <property type="match status" value="1"/>
</dbReference>
<evidence type="ECO:0000313" key="12">
    <source>
        <dbReference type="Proteomes" id="UP001304071"/>
    </source>
</evidence>
<accession>A0ABZ0QLD9</accession>
<comment type="similarity">
    <text evidence="2 8">Belongs to the major facilitator superfamily. Sugar transporter (TC 2.A.1.1) family.</text>
</comment>
<dbReference type="SUPFAM" id="SSF103473">
    <property type="entry name" value="MFS general substrate transporter"/>
    <property type="match status" value="1"/>
</dbReference>
<feature type="transmembrane region" description="Helical" evidence="9">
    <location>
        <begin position="347"/>
        <end position="369"/>
    </location>
</feature>
<feature type="domain" description="Major facilitator superfamily (MFS) profile" evidence="10">
    <location>
        <begin position="29"/>
        <end position="464"/>
    </location>
</feature>